<dbReference type="Gene3D" id="4.10.280.10">
    <property type="entry name" value="Helix-loop-helix DNA-binding domain"/>
    <property type="match status" value="1"/>
</dbReference>
<dbReference type="InterPro" id="IPR037208">
    <property type="entry name" value="Spo0E-like_sf"/>
</dbReference>
<dbReference type="GO" id="GO:0046983">
    <property type="term" value="F:protein dimerization activity"/>
    <property type="evidence" value="ECO:0007669"/>
    <property type="project" value="InterPro"/>
</dbReference>
<dbReference type="Proteomes" id="UP000481043">
    <property type="component" value="Unassembled WGS sequence"/>
</dbReference>
<sequence length="49" mass="5630">MEKLRVELINLAQQNGYSHTETICKSKELDMLIHTVQKVRMDATEVGNL</sequence>
<keyword evidence="2" id="KW-1185">Reference proteome</keyword>
<dbReference type="Pfam" id="PF09388">
    <property type="entry name" value="SpoOE-like"/>
    <property type="match status" value="1"/>
</dbReference>
<organism evidence="1 2">
    <name type="scientific">Bacillus mesophilus</name>
    <dbReference type="NCBI Taxonomy" id="1808955"/>
    <lineage>
        <taxon>Bacteria</taxon>
        <taxon>Bacillati</taxon>
        <taxon>Bacillota</taxon>
        <taxon>Bacilli</taxon>
        <taxon>Bacillales</taxon>
        <taxon>Bacillaceae</taxon>
        <taxon>Bacillus</taxon>
    </lineage>
</organism>
<evidence type="ECO:0000313" key="2">
    <source>
        <dbReference type="Proteomes" id="UP000481043"/>
    </source>
</evidence>
<gene>
    <name evidence="1" type="ORF">G4D63_03920</name>
</gene>
<protein>
    <submittedName>
        <fullName evidence="1">Aspartyl-phosphate phosphatase Spo0E family protein</fullName>
    </submittedName>
</protein>
<reference evidence="1 2" key="1">
    <citation type="submission" date="2020-02" db="EMBL/GenBank/DDBJ databases">
        <title>Bacillus aquiflavi sp. nov., isolated from yellow water of strong flavor Chinese baijiu in Yibin region of China.</title>
        <authorList>
            <person name="Xie J."/>
        </authorList>
    </citation>
    <scope>NUCLEOTIDE SEQUENCE [LARGE SCALE GENOMIC DNA]</scope>
    <source>
        <strain evidence="1 2">SA4</strain>
    </source>
</reference>
<dbReference type="SUPFAM" id="SSF140500">
    <property type="entry name" value="BAS1536-like"/>
    <property type="match status" value="1"/>
</dbReference>
<evidence type="ECO:0000313" key="1">
    <source>
        <dbReference type="EMBL" id="NEY70885.1"/>
    </source>
</evidence>
<comment type="caution">
    <text evidence="1">The sequence shown here is derived from an EMBL/GenBank/DDBJ whole genome shotgun (WGS) entry which is preliminary data.</text>
</comment>
<dbReference type="EMBL" id="JAAIWM010000001">
    <property type="protein sequence ID" value="NEY70885.1"/>
    <property type="molecule type" value="Genomic_DNA"/>
</dbReference>
<dbReference type="InterPro" id="IPR036638">
    <property type="entry name" value="HLH_DNA-bd_sf"/>
</dbReference>
<name>A0A6M0Q3B9_9BACI</name>
<dbReference type="RefSeq" id="WP_163178398.1">
    <property type="nucleotide sequence ID" value="NZ_JAAIWM010000001.1"/>
</dbReference>
<accession>A0A6M0Q3B9</accession>
<proteinExistence type="predicted"/>
<dbReference type="AlphaFoldDB" id="A0A6M0Q3B9"/>
<dbReference type="GO" id="GO:0043937">
    <property type="term" value="P:regulation of sporulation"/>
    <property type="evidence" value="ECO:0007669"/>
    <property type="project" value="InterPro"/>
</dbReference>
<dbReference type="InterPro" id="IPR018540">
    <property type="entry name" value="Spo0E-like"/>
</dbReference>